<gene>
    <name evidence="2" type="ORF">NBRC116598_12700</name>
</gene>
<dbReference type="Proteomes" id="UP001441944">
    <property type="component" value="Unassembled WGS sequence"/>
</dbReference>
<evidence type="ECO:0000256" key="1">
    <source>
        <dbReference type="SAM" id="Phobius"/>
    </source>
</evidence>
<feature type="transmembrane region" description="Helical" evidence="1">
    <location>
        <begin position="36"/>
        <end position="56"/>
    </location>
</feature>
<dbReference type="InterPro" id="IPR009045">
    <property type="entry name" value="Zn_M74/Hedgehog-like"/>
</dbReference>
<reference evidence="2 3" key="1">
    <citation type="submission" date="2024-04" db="EMBL/GenBank/DDBJ databases">
        <title>Draft genome sequence of Pseudophaeobacter arcticus NBRC 116598.</title>
        <authorList>
            <person name="Miyakawa T."/>
            <person name="Kusuya Y."/>
            <person name="Miura T."/>
        </authorList>
    </citation>
    <scope>NUCLEOTIDE SEQUENCE [LARGE SCALE GENOMIC DNA]</scope>
    <source>
        <strain evidence="2 3">SU-CL00105</strain>
    </source>
</reference>
<keyword evidence="1" id="KW-1133">Transmembrane helix</keyword>
<dbReference type="RefSeq" id="WP_353398060.1">
    <property type="nucleotide sequence ID" value="NZ_BAABWU010000003.1"/>
</dbReference>
<name>A0ABQ0AIX7_9RHOB</name>
<dbReference type="Gene3D" id="3.30.1380.10">
    <property type="match status" value="1"/>
</dbReference>
<proteinExistence type="predicted"/>
<comment type="caution">
    <text evidence="2">The sequence shown here is derived from an EMBL/GenBank/DDBJ whole genome shotgun (WGS) entry which is preliminary data.</text>
</comment>
<dbReference type="SUPFAM" id="SSF55166">
    <property type="entry name" value="Hedgehog/DD-peptidase"/>
    <property type="match status" value="1"/>
</dbReference>
<evidence type="ECO:0000313" key="3">
    <source>
        <dbReference type="Proteomes" id="UP001441944"/>
    </source>
</evidence>
<dbReference type="EMBL" id="BAABWU010000003">
    <property type="protein sequence ID" value="GAA6195826.1"/>
    <property type="molecule type" value="Genomic_DNA"/>
</dbReference>
<sequence>MLRLVFHCCIIVLLTALTQLGGLAWGLSRLFRRPLLAFAGLYLGLAVLAVWVAPITGRTALSCFERGPLQVQSWFYCATNRTYVTPKLKALLQDVAAEVEADHPDTQTLVLDAGFPFFAGFPLLPHLSHDDGEKVDLAFYYANAARRYLPGQTRSPIGYFAFEQGASSCPDQWVRLRWDLAWLQPLWKTYGLEPDRNRLLIETLERDPRSGKIFVEPHLQQSLGLHSAKIRFQGCRAARHDDHIHLQL</sequence>
<organism evidence="2 3">
    <name type="scientific">Pseudophaeobacter arcticus</name>
    <dbReference type="NCBI Taxonomy" id="385492"/>
    <lineage>
        <taxon>Bacteria</taxon>
        <taxon>Pseudomonadati</taxon>
        <taxon>Pseudomonadota</taxon>
        <taxon>Alphaproteobacteria</taxon>
        <taxon>Rhodobacterales</taxon>
        <taxon>Paracoccaceae</taxon>
        <taxon>Pseudophaeobacter</taxon>
    </lineage>
</organism>
<protein>
    <submittedName>
        <fullName evidence="2">Uncharacterized protein</fullName>
    </submittedName>
</protein>
<keyword evidence="1" id="KW-0472">Membrane</keyword>
<keyword evidence="3" id="KW-1185">Reference proteome</keyword>
<evidence type="ECO:0000313" key="2">
    <source>
        <dbReference type="EMBL" id="GAA6195826.1"/>
    </source>
</evidence>
<accession>A0ABQ0AIX7</accession>
<keyword evidence="1" id="KW-0812">Transmembrane</keyword>